<evidence type="ECO:0000313" key="1">
    <source>
        <dbReference type="EMBL" id="KAF7290376.1"/>
    </source>
</evidence>
<sequence>MPTVLIYDILRLILEMAAQDDRRTAIKLVLVSRTVQEWIDLVLYNSIYLRRQRTTDNFLRTIETSLTKPRSFFATRVKSVSILFDMRPEDVVRLSSVCRGIENITSWYLPSPAFPGTTARRRPSPLSCLMFSLRPRRISSWHGIVASPDPHFSLPFFSAVTHLTIVNVWEEWASWPWPGNALPSLTHLSLDYTFGARTLPCGEVMRIGDTTMAILSMCCPALRVCGLRIDQLETAPSVLELASYFECRNEPRVVLYRHREPFQIREAHSPSEKRVWAALEKAVGQLVVGAFDGEYCFWVVIIPPEFSCRVQNLAHDTEFKQLDEL</sequence>
<dbReference type="AlphaFoldDB" id="A0A8H6S0G7"/>
<keyword evidence="2" id="KW-1185">Reference proteome</keyword>
<dbReference type="Proteomes" id="UP000613580">
    <property type="component" value="Unassembled WGS sequence"/>
</dbReference>
<protein>
    <submittedName>
        <fullName evidence="1">SET domain-containing protein</fullName>
    </submittedName>
</protein>
<evidence type="ECO:0000313" key="2">
    <source>
        <dbReference type="Proteomes" id="UP000613580"/>
    </source>
</evidence>
<proteinExistence type="predicted"/>
<dbReference type="OrthoDB" id="2995911at2759"/>
<name>A0A8H6S0G7_MYCCL</name>
<accession>A0A8H6S0G7</accession>
<dbReference type="EMBL" id="JACAZE010000026">
    <property type="protein sequence ID" value="KAF7290376.1"/>
    <property type="molecule type" value="Genomic_DNA"/>
</dbReference>
<reference evidence="1" key="1">
    <citation type="submission" date="2020-05" db="EMBL/GenBank/DDBJ databases">
        <title>Mycena genomes resolve the evolution of fungal bioluminescence.</title>
        <authorList>
            <person name="Tsai I.J."/>
        </authorList>
    </citation>
    <scope>NUCLEOTIDE SEQUENCE</scope>
    <source>
        <strain evidence="1">110903Hualien_Pintung</strain>
    </source>
</reference>
<gene>
    <name evidence="1" type="ORF">HMN09_01295600</name>
</gene>
<comment type="caution">
    <text evidence="1">The sequence shown here is derived from an EMBL/GenBank/DDBJ whole genome shotgun (WGS) entry which is preliminary data.</text>
</comment>
<organism evidence="1 2">
    <name type="scientific">Mycena chlorophos</name>
    <name type="common">Agaric fungus</name>
    <name type="synonym">Agaricus chlorophos</name>
    <dbReference type="NCBI Taxonomy" id="658473"/>
    <lineage>
        <taxon>Eukaryota</taxon>
        <taxon>Fungi</taxon>
        <taxon>Dikarya</taxon>
        <taxon>Basidiomycota</taxon>
        <taxon>Agaricomycotina</taxon>
        <taxon>Agaricomycetes</taxon>
        <taxon>Agaricomycetidae</taxon>
        <taxon>Agaricales</taxon>
        <taxon>Marasmiineae</taxon>
        <taxon>Mycenaceae</taxon>
        <taxon>Mycena</taxon>
    </lineage>
</organism>